<evidence type="ECO:0000259" key="5">
    <source>
        <dbReference type="Pfam" id="PF10536"/>
    </source>
</evidence>
<dbReference type="Proteomes" id="UP000436088">
    <property type="component" value="Unassembled WGS sequence"/>
</dbReference>
<evidence type="ECO:0000313" key="7">
    <source>
        <dbReference type="Proteomes" id="UP000436088"/>
    </source>
</evidence>
<dbReference type="InterPro" id="IPR044824">
    <property type="entry name" value="MAIN-like"/>
</dbReference>
<dbReference type="Pfam" id="PF10536">
    <property type="entry name" value="PMD"/>
    <property type="match status" value="2"/>
</dbReference>
<gene>
    <name evidence="6" type="ORF">F3Y22_tig00110429pilonHSYRG00445</name>
</gene>
<dbReference type="GO" id="GO:0003676">
    <property type="term" value="F:nucleic acid binding"/>
    <property type="evidence" value="ECO:0007669"/>
    <property type="project" value="InterPro"/>
</dbReference>
<dbReference type="GO" id="GO:0010073">
    <property type="term" value="P:meristem maintenance"/>
    <property type="evidence" value="ECO:0007669"/>
    <property type="project" value="InterPro"/>
</dbReference>
<evidence type="ECO:0000313" key="6">
    <source>
        <dbReference type="EMBL" id="KAE8705266.1"/>
    </source>
</evidence>
<keyword evidence="2" id="KW-0805">Transcription regulation</keyword>
<dbReference type="PANTHER" id="PTHR46033:SF8">
    <property type="entry name" value="PROTEIN MAINTENANCE OF MERISTEMS-LIKE"/>
    <property type="match status" value="1"/>
</dbReference>
<dbReference type="SMART" id="SM00733">
    <property type="entry name" value="Mterf"/>
    <property type="match status" value="3"/>
</dbReference>
<evidence type="ECO:0000256" key="2">
    <source>
        <dbReference type="ARBA" id="ARBA00022472"/>
    </source>
</evidence>
<evidence type="ECO:0000256" key="4">
    <source>
        <dbReference type="SAM" id="MobiDB-lite"/>
    </source>
</evidence>
<dbReference type="AlphaFoldDB" id="A0A6A3AMB5"/>
<feature type="domain" description="Aminotransferase-like plant mobile" evidence="5">
    <location>
        <begin position="574"/>
        <end position="694"/>
    </location>
</feature>
<keyword evidence="2" id="KW-0806">Transcription termination</keyword>
<protein>
    <submittedName>
        <fullName evidence="6">Subtilase family protein</fullName>
    </submittedName>
</protein>
<keyword evidence="2" id="KW-0804">Transcription</keyword>
<dbReference type="Pfam" id="PF02536">
    <property type="entry name" value="mTERF"/>
    <property type="match status" value="1"/>
</dbReference>
<proteinExistence type="inferred from homology"/>
<evidence type="ECO:0000256" key="3">
    <source>
        <dbReference type="ARBA" id="ARBA00022946"/>
    </source>
</evidence>
<evidence type="ECO:0000256" key="1">
    <source>
        <dbReference type="ARBA" id="ARBA00007692"/>
    </source>
</evidence>
<feature type="region of interest" description="Disordered" evidence="4">
    <location>
        <begin position="781"/>
        <end position="838"/>
    </location>
</feature>
<dbReference type="InterPro" id="IPR003690">
    <property type="entry name" value="MTERF"/>
</dbReference>
<comment type="caution">
    <text evidence="6">The sequence shown here is derived from an EMBL/GenBank/DDBJ whole genome shotgun (WGS) entry which is preliminary data.</text>
</comment>
<feature type="domain" description="Aminotransferase-like plant mobile" evidence="5">
    <location>
        <begin position="448"/>
        <end position="563"/>
    </location>
</feature>
<keyword evidence="3" id="KW-0809">Transit peptide</keyword>
<dbReference type="GO" id="GO:0006353">
    <property type="term" value="P:DNA-templated transcription termination"/>
    <property type="evidence" value="ECO:0007669"/>
    <property type="project" value="UniProtKB-KW"/>
</dbReference>
<dbReference type="InterPro" id="IPR038538">
    <property type="entry name" value="MTERF_sf"/>
</dbReference>
<dbReference type="InterPro" id="IPR019557">
    <property type="entry name" value="AminoTfrase-like_pln_mobile"/>
</dbReference>
<accession>A0A6A3AMB5</accession>
<keyword evidence="7" id="KW-1185">Reference proteome</keyword>
<comment type="similarity">
    <text evidence="1">Belongs to the mTERF family.</text>
</comment>
<dbReference type="PANTHER" id="PTHR46033">
    <property type="entry name" value="PROTEIN MAIN-LIKE 2"/>
    <property type="match status" value="1"/>
</dbReference>
<name>A0A6A3AMB5_HIBSY</name>
<organism evidence="6 7">
    <name type="scientific">Hibiscus syriacus</name>
    <name type="common">Rose of Sharon</name>
    <dbReference type="NCBI Taxonomy" id="106335"/>
    <lineage>
        <taxon>Eukaryota</taxon>
        <taxon>Viridiplantae</taxon>
        <taxon>Streptophyta</taxon>
        <taxon>Embryophyta</taxon>
        <taxon>Tracheophyta</taxon>
        <taxon>Spermatophyta</taxon>
        <taxon>Magnoliopsida</taxon>
        <taxon>eudicotyledons</taxon>
        <taxon>Gunneridae</taxon>
        <taxon>Pentapetalae</taxon>
        <taxon>rosids</taxon>
        <taxon>malvids</taxon>
        <taxon>Malvales</taxon>
        <taxon>Malvaceae</taxon>
        <taxon>Malvoideae</taxon>
        <taxon>Hibiscus</taxon>
    </lineage>
</organism>
<sequence length="838" mass="96487">MTVGDGYGRMPVQLVATGHINGSRSGVDRIRARLLALRSVGINGFGLYRLVIKCPSVLIAEEIDSVISFDRDELEGKVEPAQLERLFITTAARFLLGFDHKVKMLIRHEVPREKIAHVLNNVNLNKAICCNFLKNSAEAKQMPLGRDREIFKIILVFPNVISASKERKLRPRIEFLKHCGLDSNDILKTKEFAAALSAVTRTSCENMQKEIGLFLSYGLSYEDIFYMSKKHPQILQYNPSSLEEKMVYLTEDMGRDIRELLTFPAFLGYKLYDRIKHRYEVKKKTAGTGMSLNNLLSESANRFSTRKKAEMERRYELPFWCVIKSCRFPHRHPAELFDPQFETQKEYQGMRRRPFFFIADSSRNVVSSSTGVYMGKSQHHDVELLTRTHHDMLVTVLGRFIDFGNYKLNFVNYGSQETPKDSLAFSSKYGFSGLKAKILWENLGRVPESFNGGRIPLNWLDANFRDLSEDASEDEVKLYARACILQLIGGLLMPDKSRNQVHCMWLRHLSDFHLAGSFSWGSTVLALLYKEMCQAIDYRRNAIGGCLLLLQSWAWYRLPFFMSRCEEPIRISTTPEFEFVSYSTDDVRGVIPPELKGPLDVWMAMVPLICYAIVEWHSTDRMLQQFGCFQPITEVPHNMDELYNADRRGKTDTDWLVRHHEWVMLWEDQHRRLPRREPIFDDLLMVADGYYEWFNSNGKPFMLSEDARGQTFLRRRQRRSPAQHHRPPTHGRRVDAAAAFTWFYDPAAATVADDPSWRLLWVYAGGIVSHTPLGPLFYGGASSSSVPHQPIVPTQEEEDNDDNDDGDDDDSEESQPVIRRNPPRDRQPPPCGTHSHLL</sequence>
<dbReference type="EMBL" id="VEPZ02000982">
    <property type="protein sequence ID" value="KAE8705266.1"/>
    <property type="molecule type" value="Genomic_DNA"/>
</dbReference>
<reference evidence="6" key="1">
    <citation type="submission" date="2019-09" db="EMBL/GenBank/DDBJ databases">
        <title>Draft genome information of white flower Hibiscus syriacus.</title>
        <authorList>
            <person name="Kim Y.-M."/>
        </authorList>
    </citation>
    <scope>NUCLEOTIDE SEQUENCE [LARGE SCALE GENOMIC DNA]</scope>
    <source>
        <strain evidence="6">YM2019G1</strain>
    </source>
</reference>
<dbReference type="Gene3D" id="1.25.70.10">
    <property type="entry name" value="Transcription termination factor 3, mitochondrial"/>
    <property type="match status" value="1"/>
</dbReference>
<feature type="compositionally biased region" description="Acidic residues" evidence="4">
    <location>
        <begin position="795"/>
        <end position="813"/>
    </location>
</feature>